<gene>
    <name evidence="1" type="ORF">BBF96_04645</name>
</gene>
<dbReference type="PANTHER" id="PTHR34374:SF1">
    <property type="entry name" value="LARGE RIBOSOMAL RNA SUBUNIT ACCUMULATION PROTEIN YCED HOMOLOG 1, CHLOROPLASTIC"/>
    <property type="match status" value="1"/>
</dbReference>
<dbReference type="OrthoDB" id="9790372at2"/>
<name>A0A3Q9HPK4_9FIRM</name>
<dbReference type="EMBL" id="CP016379">
    <property type="protein sequence ID" value="AZR72742.1"/>
    <property type="molecule type" value="Genomic_DNA"/>
</dbReference>
<evidence type="ECO:0000313" key="1">
    <source>
        <dbReference type="EMBL" id="AZR72742.1"/>
    </source>
</evidence>
<proteinExistence type="predicted"/>
<dbReference type="Proteomes" id="UP000267250">
    <property type="component" value="Chromosome"/>
</dbReference>
<keyword evidence="2" id="KW-1185">Reference proteome</keyword>
<dbReference type="PANTHER" id="PTHR34374">
    <property type="entry name" value="LARGE RIBOSOMAL RNA SUBUNIT ACCUMULATION PROTEIN YCED HOMOLOG 1, CHLOROPLASTIC"/>
    <property type="match status" value="1"/>
</dbReference>
<dbReference type="InterPro" id="IPR003772">
    <property type="entry name" value="YceD"/>
</dbReference>
<evidence type="ECO:0000313" key="2">
    <source>
        <dbReference type="Proteomes" id="UP000267250"/>
    </source>
</evidence>
<protein>
    <recommendedName>
        <fullName evidence="3">DNA-binding protein</fullName>
    </recommendedName>
</protein>
<dbReference type="RefSeq" id="WP_127016073.1">
    <property type="nucleotide sequence ID" value="NZ_CP016379.1"/>
</dbReference>
<dbReference type="Pfam" id="PF02620">
    <property type="entry name" value="YceD"/>
    <property type="match status" value="1"/>
</dbReference>
<evidence type="ECO:0008006" key="3">
    <source>
        <dbReference type="Google" id="ProtNLM"/>
    </source>
</evidence>
<accession>A0A3Q9HPK4</accession>
<organism evidence="1 2">
    <name type="scientific">Anoxybacter fermentans</name>
    <dbReference type="NCBI Taxonomy" id="1323375"/>
    <lineage>
        <taxon>Bacteria</taxon>
        <taxon>Bacillati</taxon>
        <taxon>Bacillota</taxon>
        <taxon>Clostridia</taxon>
        <taxon>Halanaerobiales</taxon>
        <taxon>Anoxybacter</taxon>
    </lineage>
</organism>
<sequence>MKIDISEIKYDLGAVKQVDEDFKIDDLKLRGRNIEFREPLHLNVQITNSGDDYLVTGRISGKGVAECNRCLEKFDYPFDVGISDEIPKDEMENENYIDLTPTIREHLILEIPIKTLCNEECKGLCLKCGQNLNIKECGCDRHIIDPRLVKLKELFQKDKNNKED</sequence>
<dbReference type="KEGG" id="aft:BBF96_04645"/>
<reference evidence="1 2" key="1">
    <citation type="submission" date="2016-07" db="EMBL/GenBank/DDBJ databases">
        <title>Genome and transcriptome analysis of iron-reducing fermentative bacteria Anoxybacter fermentans.</title>
        <authorList>
            <person name="Zeng X."/>
            <person name="Shao Z."/>
        </authorList>
    </citation>
    <scope>NUCLEOTIDE SEQUENCE [LARGE SCALE GENOMIC DNA]</scope>
    <source>
        <strain evidence="1 2">DY22613</strain>
    </source>
</reference>
<dbReference type="AlphaFoldDB" id="A0A3Q9HPK4"/>